<dbReference type="EMBL" id="CP061171">
    <property type="protein sequence ID" value="QNR86819.1"/>
    <property type="molecule type" value="Genomic_DNA"/>
</dbReference>
<name>A0ABX6TMR1_9SPHI</name>
<dbReference type="Proteomes" id="UP000516439">
    <property type="component" value="Chromosome"/>
</dbReference>
<sequence length="309" mass="34100">MLNINLKSEKIQAHNAQSNLNIPPELVNSLTIPWSCWKQLPLETVSYPTHSGTNKQWATDAQLGKGIVIASEEVREYFAKNGYSDKKPILRRWKSAGPVQQRPSFLSLDMNAVLLTNRPLANTSAEGAVACTSIGWGMEGAWFPIKNYGFGGGLNSAMFSNVATISDLNQNTYGQQLEMFSAEVGQYFSFPLPQNWFITGKLLTGISSMTRQRFLVDEKTDNHVFQSPKMVVRYPSNVAVNWTFGVGAHKMIAKNVALKAQVTYAISNHKLLIERGTPGQPISLDGKTEKVALTSDRLSVGLGLSAFLW</sequence>
<evidence type="ECO:0000313" key="1">
    <source>
        <dbReference type="EMBL" id="QNR86819.1"/>
    </source>
</evidence>
<dbReference type="SUPFAM" id="SSF56925">
    <property type="entry name" value="OMPA-like"/>
    <property type="match status" value="1"/>
</dbReference>
<dbReference type="RefSeq" id="WP_190328885.1">
    <property type="nucleotide sequence ID" value="NZ_CP061171.1"/>
</dbReference>
<evidence type="ECO:0008006" key="3">
    <source>
        <dbReference type="Google" id="ProtNLM"/>
    </source>
</evidence>
<keyword evidence="2" id="KW-1185">Reference proteome</keyword>
<dbReference type="InterPro" id="IPR011250">
    <property type="entry name" value="OMP/PagP_B-barrel"/>
</dbReference>
<protein>
    <recommendedName>
        <fullName evidence="3">Outer membrane protein beta-barrel domain-containing protein</fullName>
    </recommendedName>
</protein>
<gene>
    <name evidence="1" type="ORF">H9N25_10725</name>
</gene>
<reference evidence="1 2" key="1">
    <citation type="submission" date="2020-09" db="EMBL/GenBank/DDBJ databases">
        <title>Pedobacter sp. SW-16 isolated from soil near Yeocheon.</title>
        <authorList>
            <person name="Im H.S."/>
            <person name="Joung Y."/>
            <person name="Lee S.-S."/>
        </authorList>
    </citation>
    <scope>NUCLEOTIDE SEQUENCE [LARGE SCALE GENOMIC DNA]</scope>
    <source>
        <strain evidence="1 2">SW-16</strain>
    </source>
</reference>
<accession>A0ABX6TMR1</accession>
<organism evidence="1 2">
    <name type="scientific">Pedobacter riviphilus</name>
    <dbReference type="NCBI Taxonomy" id="2766984"/>
    <lineage>
        <taxon>Bacteria</taxon>
        <taxon>Pseudomonadati</taxon>
        <taxon>Bacteroidota</taxon>
        <taxon>Sphingobacteriia</taxon>
        <taxon>Sphingobacteriales</taxon>
        <taxon>Sphingobacteriaceae</taxon>
        <taxon>Pedobacter</taxon>
    </lineage>
</organism>
<proteinExistence type="predicted"/>
<evidence type="ECO:0000313" key="2">
    <source>
        <dbReference type="Proteomes" id="UP000516439"/>
    </source>
</evidence>